<feature type="transmembrane region" description="Helical" evidence="1">
    <location>
        <begin position="113"/>
        <end position="137"/>
    </location>
</feature>
<evidence type="ECO:0000256" key="1">
    <source>
        <dbReference type="SAM" id="Phobius"/>
    </source>
</evidence>
<sequence>MYKYMYPFPKWLSFSSKHSAQDLCIRLDLYSKVDPSCLMFEFKFSFDSTRAIFSAALALCNSGIFLAGLLLLFISHGNRAGLGGTQSLRLTPLLSSLSLGSTTDINFSFLSQIFISSPGFSLSSIFWMRMLLVFAFWQ</sequence>
<name>A0A3M7SLY4_BRAPC</name>
<dbReference type="Proteomes" id="UP000276133">
    <property type="component" value="Unassembled WGS sequence"/>
</dbReference>
<keyword evidence="3" id="KW-1185">Reference proteome</keyword>
<proteinExistence type="predicted"/>
<feature type="transmembrane region" description="Helical" evidence="1">
    <location>
        <begin position="51"/>
        <end position="74"/>
    </location>
</feature>
<keyword evidence="1" id="KW-1133">Transmembrane helix</keyword>
<keyword evidence="1" id="KW-0472">Membrane</keyword>
<dbReference type="EMBL" id="REGN01001129">
    <property type="protein sequence ID" value="RNA36759.1"/>
    <property type="molecule type" value="Genomic_DNA"/>
</dbReference>
<gene>
    <name evidence="2" type="ORF">BpHYR1_048854</name>
</gene>
<reference evidence="2 3" key="1">
    <citation type="journal article" date="2018" name="Sci. Rep.">
        <title>Genomic signatures of local adaptation to the degree of environmental predictability in rotifers.</title>
        <authorList>
            <person name="Franch-Gras L."/>
            <person name="Hahn C."/>
            <person name="Garcia-Roger E.M."/>
            <person name="Carmona M.J."/>
            <person name="Serra M."/>
            <person name="Gomez A."/>
        </authorList>
    </citation>
    <scope>NUCLEOTIDE SEQUENCE [LARGE SCALE GENOMIC DNA]</scope>
    <source>
        <strain evidence="2">HYR1</strain>
    </source>
</reference>
<comment type="caution">
    <text evidence="2">The sequence shown here is derived from an EMBL/GenBank/DDBJ whole genome shotgun (WGS) entry which is preliminary data.</text>
</comment>
<evidence type="ECO:0000313" key="2">
    <source>
        <dbReference type="EMBL" id="RNA36759.1"/>
    </source>
</evidence>
<protein>
    <submittedName>
        <fullName evidence="2">Uncharacterized protein</fullName>
    </submittedName>
</protein>
<evidence type="ECO:0000313" key="3">
    <source>
        <dbReference type="Proteomes" id="UP000276133"/>
    </source>
</evidence>
<accession>A0A3M7SLY4</accession>
<organism evidence="2 3">
    <name type="scientific">Brachionus plicatilis</name>
    <name type="common">Marine rotifer</name>
    <name type="synonym">Brachionus muelleri</name>
    <dbReference type="NCBI Taxonomy" id="10195"/>
    <lineage>
        <taxon>Eukaryota</taxon>
        <taxon>Metazoa</taxon>
        <taxon>Spiralia</taxon>
        <taxon>Gnathifera</taxon>
        <taxon>Rotifera</taxon>
        <taxon>Eurotatoria</taxon>
        <taxon>Monogononta</taxon>
        <taxon>Pseudotrocha</taxon>
        <taxon>Ploima</taxon>
        <taxon>Brachionidae</taxon>
        <taxon>Brachionus</taxon>
    </lineage>
</organism>
<keyword evidence="1" id="KW-0812">Transmembrane</keyword>
<dbReference type="AlphaFoldDB" id="A0A3M7SLY4"/>